<evidence type="ECO:0000256" key="1">
    <source>
        <dbReference type="SAM" id="MobiDB-lite"/>
    </source>
</evidence>
<dbReference type="SUPFAM" id="SSF53474">
    <property type="entry name" value="alpha/beta-Hydrolases"/>
    <property type="match status" value="1"/>
</dbReference>
<comment type="caution">
    <text evidence="3">The sequence shown here is derived from an EMBL/GenBank/DDBJ whole genome shotgun (WGS) entry which is preliminary data.</text>
</comment>
<name>A0A1Q4H990_9MYCO</name>
<sequence length="550" mass="58766">MTFEEVDEWTRKTGALETLREELSQRTSTMATLQDQLADIRRLEGWEGSAAHAARQSFDPVDDDLIKGAAAVGAVHAQVGETIADLTKLQASISDAKHLASTNGFTIQFNGNVVDLCDLDDKANASEAELLQHERVGDQLRQMVSDIVSKGNEIEAEASRVLWAANSGDVGVDGLKDVEGAVNAGALFALEPAASPEQVNEWWNGLGTDQQNWIATHRPDWVRNRDGIPTDVRNETNRTFLDTERTRLQDQLTREQQSHPNPNQPPYGVPAQLLQRQIAVLDKLDKTLEQKDTYLIGLDTTGESLKTIVSVGNPDEADNVAVTIPGMGSQIDAGGTIEGMVREGSLMQSEVMTQLDAAGRGHETVATVAWLGYDTPPGLAAAGSDSRAVGAAPALSQYLGSIDATSSGATDPNLTLVGHSYGSLTAGLALQDGASSVVDDYVAYGSPGFYAMDEADLGMQQGHVYVMQAPDDPIRVIAETPWYGGDPADGSFTQLSTAPGTTPDGVYREGSSGHSEYPRPFTVDDQEWLRVSGYNTAAVIAGLPESAVRK</sequence>
<gene>
    <name evidence="3" type="ORF">BV510_09815</name>
</gene>
<dbReference type="InterPro" id="IPR029058">
    <property type="entry name" value="AB_hydrolase_fold"/>
</dbReference>
<evidence type="ECO:0000313" key="4">
    <source>
        <dbReference type="Proteomes" id="UP000191039"/>
    </source>
</evidence>
<feature type="domain" description="DUF1023" evidence="2">
    <location>
        <begin position="305"/>
        <end position="479"/>
    </location>
</feature>
<evidence type="ECO:0000259" key="2">
    <source>
        <dbReference type="Pfam" id="PF06259"/>
    </source>
</evidence>
<accession>A0A1Q4H990</accession>
<proteinExistence type="predicted"/>
<dbReference type="AlphaFoldDB" id="A0A1Q4H990"/>
<dbReference type="STRING" id="1801.BRW64_20185"/>
<dbReference type="InterPro" id="IPR010427">
    <property type="entry name" value="DUF1023"/>
</dbReference>
<dbReference type="EMBL" id="MIJD01000080">
    <property type="protein sequence ID" value="OPE54529.1"/>
    <property type="molecule type" value="Genomic_DNA"/>
</dbReference>
<feature type="region of interest" description="Disordered" evidence="1">
    <location>
        <begin position="497"/>
        <end position="519"/>
    </location>
</feature>
<dbReference type="Proteomes" id="UP000191039">
    <property type="component" value="Unassembled WGS sequence"/>
</dbReference>
<feature type="region of interest" description="Disordered" evidence="1">
    <location>
        <begin position="250"/>
        <end position="269"/>
    </location>
</feature>
<evidence type="ECO:0000313" key="3">
    <source>
        <dbReference type="EMBL" id="OPE54529.1"/>
    </source>
</evidence>
<reference evidence="3 4" key="1">
    <citation type="submission" date="2016-09" db="EMBL/GenBank/DDBJ databases">
        <title>genome sequences of unsequenced Mycobacteria.</title>
        <authorList>
            <person name="Greninger A.L."/>
            <person name="Jerome K.R."/>
            <person name="Mcnair B."/>
            <person name="Wallis C."/>
            <person name="Fang F."/>
        </authorList>
    </citation>
    <scope>NUCLEOTIDE SEQUENCE [LARGE SCALE GENOMIC DNA]</scope>
    <source>
        <strain evidence="3 4">BM1</strain>
    </source>
</reference>
<organism evidence="3 4">
    <name type="scientific">Mycolicibacterium diernhoferi</name>
    <dbReference type="NCBI Taxonomy" id="1801"/>
    <lineage>
        <taxon>Bacteria</taxon>
        <taxon>Bacillati</taxon>
        <taxon>Actinomycetota</taxon>
        <taxon>Actinomycetes</taxon>
        <taxon>Mycobacteriales</taxon>
        <taxon>Mycobacteriaceae</taxon>
        <taxon>Mycolicibacterium</taxon>
    </lineage>
</organism>
<dbReference type="Pfam" id="PF06259">
    <property type="entry name" value="Abhydrolase_8"/>
    <property type="match status" value="1"/>
</dbReference>
<protein>
    <recommendedName>
        <fullName evidence="2">DUF1023 domain-containing protein</fullName>
    </recommendedName>
</protein>